<dbReference type="GO" id="GO:0004069">
    <property type="term" value="F:L-aspartate:2-oxoglutarate aminotransferase activity"/>
    <property type="evidence" value="ECO:0007669"/>
    <property type="project" value="UniProtKB-EC"/>
</dbReference>
<dbReference type="InterPro" id="IPR015424">
    <property type="entry name" value="PyrdxlP-dep_Trfase"/>
</dbReference>
<keyword evidence="6" id="KW-0808">Transferase</keyword>
<evidence type="ECO:0000259" key="14">
    <source>
        <dbReference type="Pfam" id="PF00155"/>
    </source>
</evidence>
<dbReference type="InterPro" id="IPR000796">
    <property type="entry name" value="Asp_trans"/>
</dbReference>
<dbReference type="Ensembl" id="ENSEEET00000057074.1">
    <property type="protein sequence ID" value="ENSEEEP00000055546.1"/>
    <property type="gene ID" value="ENSEEEG00000003887.2"/>
</dbReference>
<feature type="transmembrane region" description="Helical" evidence="13">
    <location>
        <begin position="222"/>
        <end position="244"/>
    </location>
</feature>
<evidence type="ECO:0000256" key="4">
    <source>
        <dbReference type="ARBA" id="ARBA00012753"/>
    </source>
</evidence>
<comment type="cofactor">
    <cofactor evidence="1">
        <name>pyridoxal 5'-phosphate</name>
        <dbReference type="ChEBI" id="CHEBI:597326"/>
    </cofactor>
</comment>
<name>A0AAY5EEX2_ELEEL</name>
<dbReference type="InterPro" id="IPR015421">
    <property type="entry name" value="PyrdxlP-dep_Trfase_major"/>
</dbReference>
<keyword evidence="7" id="KW-0663">Pyridoxal phosphate</keyword>
<evidence type="ECO:0000256" key="11">
    <source>
        <dbReference type="ARBA" id="ARBA00042867"/>
    </source>
</evidence>
<evidence type="ECO:0000256" key="8">
    <source>
        <dbReference type="ARBA" id="ARBA00040891"/>
    </source>
</evidence>
<evidence type="ECO:0000256" key="2">
    <source>
        <dbReference type="ARBA" id="ARBA00007441"/>
    </source>
</evidence>
<comment type="subunit">
    <text evidence="3">Homodimer.</text>
</comment>
<reference evidence="15" key="2">
    <citation type="submission" date="2025-08" db="UniProtKB">
        <authorList>
            <consortium name="Ensembl"/>
        </authorList>
    </citation>
    <scope>IDENTIFICATION</scope>
</reference>
<keyword evidence="5" id="KW-0032">Aminotransferase</keyword>
<dbReference type="GO" id="GO:0030170">
    <property type="term" value="F:pyridoxal phosphate binding"/>
    <property type="evidence" value="ECO:0007669"/>
    <property type="project" value="InterPro"/>
</dbReference>
<evidence type="ECO:0000256" key="9">
    <source>
        <dbReference type="ARBA" id="ARBA00041257"/>
    </source>
</evidence>
<dbReference type="PANTHER" id="PTHR11879:SF22">
    <property type="entry name" value="ASPARTATE AMINOTRANSFERASE, MITOCHONDRIAL"/>
    <property type="match status" value="1"/>
</dbReference>
<keyword evidence="13" id="KW-0812">Transmembrane</keyword>
<keyword evidence="16" id="KW-1185">Reference proteome</keyword>
<sequence length="315" mass="36490">MCIFEHTCFDVHVLFGSWWTEVQMGPPDPILGVKEASKQDSNPQKFNLGDGAYRDDKGEPYVPSCVQKVSALLLYSTHLQKHYVYVKMNEVQITLKLRIEELLKWKDVYKVGKDTIPCLFWHNLQKQNVLVFFDMDAWAVRHFTEQGHNIFLSQSFAKNMDLYGKHLGGFIVVCMDAKETKKVESHLKILILPIYSSPPMSGARIVATILNSPALHSMWYDVYWNYTYINFFLVFFLSFYYVLLKPDQVTLQWRSYVITCLASSNCICVSQVEQLIKEFSVYMTKLGRNFGKHSRTRKEAVAVCITSCLYVLAHI</sequence>
<dbReference type="AlphaFoldDB" id="A0AAY5EEX2"/>
<evidence type="ECO:0000256" key="12">
    <source>
        <dbReference type="ARBA" id="ARBA00042891"/>
    </source>
</evidence>
<evidence type="ECO:0000256" key="1">
    <source>
        <dbReference type="ARBA" id="ARBA00001933"/>
    </source>
</evidence>
<dbReference type="PANTHER" id="PTHR11879">
    <property type="entry name" value="ASPARTATE AMINOTRANSFERASE"/>
    <property type="match status" value="1"/>
</dbReference>
<evidence type="ECO:0000256" key="3">
    <source>
        <dbReference type="ARBA" id="ARBA00011738"/>
    </source>
</evidence>
<evidence type="ECO:0000256" key="13">
    <source>
        <dbReference type="SAM" id="Phobius"/>
    </source>
</evidence>
<accession>A0AAY5EEX2</accession>
<keyword evidence="13" id="KW-1133">Transmembrane helix</keyword>
<dbReference type="Pfam" id="PF00155">
    <property type="entry name" value="Aminotran_1_2"/>
    <property type="match status" value="1"/>
</dbReference>
<dbReference type="GO" id="GO:0005739">
    <property type="term" value="C:mitochondrion"/>
    <property type="evidence" value="ECO:0007669"/>
    <property type="project" value="TreeGrafter"/>
</dbReference>
<evidence type="ECO:0000313" key="15">
    <source>
        <dbReference type="Ensembl" id="ENSEEEP00000055546.1"/>
    </source>
</evidence>
<dbReference type="SUPFAM" id="SSF53383">
    <property type="entry name" value="PLP-dependent transferases"/>
    <property type="match status" value="2"/>
</dbReference>
<keyword evidence="13" id="KW-0472">Membrane</keyword>
<dbReference type="GeneTree" id="ENSGT00950000183082"/>
<evidence type="ECO:0000313" key="16">
    <source>
        <dbReference type="Proteomes" id="UP000314983"/>
    </source>
</evidence>
<evidence type="ECO:0000256" key="5">
    <source>
        <dbReference type="ARBA" id="ARBA00022576"/>
    </source>
</evidence>
<feature type="domain" description="Aminotransferase class I/classII large" evidence="14">
    <location>
        <begin position="130"/>
        <end position="217"/>
    </location>
</feature>
<dbReference type="GO" id="GO:0006533">
    <property type="term" value="P:L-aspartate catabolic process"/>
    <property type="evidence" value="ECO:0007669"/>
    <property type="project" value="TreeGrafter"/>
</dbReference>
<dbReference type="Proteomes" id="UP000314983">
    <property type="component" value="Chromosome 1"/>
</dbReference>
<dbReference type="InterPro" id="IPR015422">
    <property type="entry name" value="PyrdxlP-dep_Trfase_small"/>
</dbReference>
<reference evidence="15 16" key="1">
    <citation type="submission" date="2020-05" db="EMBL/GenBank/DDBJ databases">
        <title>Electrophorus electricus (electric eel) genome, fEleEle1, primary haplotype.</title>
        <authorList>
            <person name="Myers G."/>
            <person name="Meyer A."/>
            <person name="Fedrigo O."/>
            <person name="Formenti G."/>
            <person name="Rhie A."/>
            <person name="Tracey A."/>
            <person name="Sims Y."/>
            <person name="Jarvis E.D."/>
        </authorList>
    </citation>
    <scope>NUCLEOTIDE SEQUENCE [LARGE SCALE GENOMIC DNA]</scope>
</reference>
<dbReference type="InterPro" id="IPR004839">
    <property type="entry name" value="Aminotransferase_I/II_large"/>
</dbReference>
<evidence type="ECO:0000256" key="10">
    <source>
        <dbReference type="ARBA" id="ARBA00041746"/>
    </source>
</evidence>
<proteinExistence type="inferred from homology"/>
<protein>
    <recommendedName>
        <fullName evidence="8">Aspartate aminotransferase, mitochondrial</fullName>
        <ecNumber evidence="4">2.6.1.1</ecNumber>
    </recommendedName>
    <alternativeName>
        <fullName evidence="9">Kynurenine aminotransferase 4</fullName>
    </alternativeName>
    <alternativeName>
        <fullName evidence="12">Kynurenine aminotransferase IV</fullName>
    </alternativeName>
    <alternativeName>
        <fullName evidence="11">Kynurenine--oxoglutarate transaminase 4</fullName>
    </alternativeName>
    <alternativeName>
        <fullName evidence="10">Kynurenine--oxoglutarate transaminase IV</fullName>
    </alternativeName>
</protein>
<dbReference type="Gene3D" id="3.40.640.10">
    <property type="entry name" value="Type I PLP-dependent aspartate aminotransferase-like (Major domain)"/>
    <property type="match status" value="1"/>
</dbReference>
<dbReference type="EC" id="2.6.1.1" evidence="4"/>
<evidence type="ECO:0000256" key="7">
    <source>
        <dbReference type="ARBA" id="ARBA00022898"/>
    </source>
</evidence>
<reference evidence="15" key="3">
    <citation type="submission" date="2025-09" db="UniProtKB">
        <authorList>
            <consortium name="Ensembl"/>
        </authorList>
    </citation>
    <scope>IDENTIFICATION</scope>
</reference>
<evidence type="ECO:0000256" key="6">
    <source>
        <dbReference type="ARBA" id="ARBA00022679"/>
    </source>
</evidence>
<organism evidence="15 16">
    <name type="scientific">Electrophorus electricus</name>
    <name type="common">Electric eel</name>
    <name type="synonym">Gymnotus electricus</name>
    <dbReference type="NCBI Taxonomy" id="8005"/>
    <lineage>
        <taxon>Eukaryota</taxon>
        <taxon>Metazoa</taxon>
        <taxon>Chordata</taxon>
        <taxon>Craniata</taxon>
        <taxon>Vertebrata</taxon>
        <taxon>Euteleostomi</taxon>
        <taxon>Actinopterygii</taxon>
        <taxon>Neopterygii</taxon>
        <taxon>Teleostei</taxon>
        <taxon>Ostariophysi</taxon>
        <taxon>Gymnotiformes</taxon>
        <taxon>Gymnotoidei</taxon>
        <taxon>Gymnotidae</taxon>
        <taxon>Electrophorus</taxon>
    </lineage>
</organism>
<comment type="similarity">
    <text evidence="2">Belongs to the class-I pyridoxal-phosphate-dependent aminotransferase family.</text>
</comment>
<dbReference type="Gene3D" id="3.90.1150.10">
    <property type="entry name" value="Aspartate Aminotransferase, domain 1"/>
    <property type="match status" value="1"/>
</dbReference>